<evidence type="ECO:0000313" key="3">
    <source>
        <dbReference type="EMBL" id="PWJ82313.1"/>
    </source>
</evidence>
<evidence type="ECO:0000259" key="1">
    <source>
        <dbReference type="Pfam" id="PF01548"/>
    </source>
</evidence>
<evidence type="ECO:0000259" key="2">
    <source>
        <dbReference type="Pfam" id="PF02371"/>
    </source>
</evidence>
<protein>
    <submittedName>
        <fullName evidence="3">Transposase</fullName>
    </submittedName>
</protein>
<dbReference type="Pfam" id="PF02371">
    <property type="entry name" value="Transposase_20"/>
    <property type="match status" value="1"/>
</dbReference>
<dbReference type="PANTHER" id="PTHR33055">
    <property type="entry name" value="TRANSPOSASE FOR INSERTION SEQUENCE ELEMENT IS1111A"/>
    <property type="match status" value="1"/>
</dbReference>
<dbReference type="GO" id="GO:0003677">
    <property type="term" value="F:DNA binding"/>
    <property type="evidence" value="ECO:0007669"/>
    <property type="project" value="InterPro"/>
</dbReference>
<sequence length="379" mass="41188">MNPATVGLDLAKNVFHVHVVDASGRTIDSKRLTRRDLLPYFKALPLCLIGIEACATAHNWARQLQGLGHDVRLIPPSYVKPFVRRGAKNDATDAAAICEAVTRPNIRFVPIKSRDDQAFLMLHRARGLLVRQRTMAACALRAHLAEYGIIVAQGIHRVDALIAKLDEIRADLPYDASFALDALVGQLDTLNRQIDRIDVRLAEIHKTNAICRLLATIPGIGPITATAFAATVPDPSTFRSGREFAAWLGLTPRQNSSGGKHRLGGITKQGDRYLRHLLVLGARTVVRYPKARSRVDGPWIEALLERRRPMKALSSGAITPLAVPLGGRSGSVSEPVKFTRFDAGGSTTVEIVLGDVVMRVNGAIDPDQLAGLISAVRKA</sequence>
<dbReference type="NCBIfam" id="NF033542">
    <property type="entry name" value="transpos_IS110"/>
    <property type="match status" value="1"/>
</dbReference>
<dbReference type="InterPro" id="IPR003346">
    <property type="entry name" value="Transposase_20"/>
</dbReference>
<dbReference type="InterPro" id="IPR002525">
    <property type="entry name" value="Transp_IS110-like_N"/>
</dbReference>
<dbReference type="Pfam" id="PF01548">
    <property type="entry name" value="DEDD_Tnp_IS110"/>
    <property type="match status" value="1"/>
</dbReference>
<proteinExistence type="predicted"/>
<dbReference type="OrthoDB" id="7410629at2"/>
<dbReference type="GO" id="GO:0006313">
    <property type="term" value="P:DNA transposition"/>
    <property type="evidence" value="ECO:0007669"/>
    <property type="project" value="InterPro"/>
</dbReference>
<dbReference type="AlphaFoldDB" id="A0A316C1H9"/>
<dbReference type="EMBL" id="QGGG01000009">
    <property type="protein sequence ID" value="PWJ82313.1"/>
    <property type="molecule type" value="Genomic_DNA"/>
</dbReference>
<evidence type="ECO:0000313" key="4">
    <source>
        <dbReference type="Proteomes" id="UP000245396"/>
    </source>
</evidence>
<accession>A0A316C1H9</accession>
<reference evidence="3 4" key="1">
    <citation type="submission" date="2018-05" db="EMBL/GenBank/DDBJ databases">
        <title>Genomic Encyclopedia of Type Strains, Phase IV (KMG-IV): sequencing the most valuable type-strain genomes for metagenomic binning, comparative biology and taxonomic classification.</title>
        <authorList>
            <person name="Goeker M."/>
        </authorList>
    </citation>
    <scope>NUCLEOTIDE SEQUENCE [LARGE SCALE GENOMIC DNA]</scope>
    <source>
        <strain evidence="3 4">DSM 6986</strain>
    </source>
</reference>
<dbReference type="InterPro" id="IPR047650">
    <property type="entry name" value="Transpos_IS110"/>
</dbReference>
<name>A0A316C1H9_PSESE</name>
<feature type="domain" description="Transposase IS116/IS110/IS902 C-terminal" evidence="2">
    <location>
        <begin position="211"/>
        <end position="290"/>
    </location>
</feature>
<dbReference type="PANTHER" id="PTHR33055:SF3">
    <property type="entry name" value="PUTATIVE TRANSPOSASE FOR IS117-RELATED"/>
    <property type="match status" value="1"/>
</dbReference>
<dbReference type="Proteomes" id="UP000245396">
    <property type="component" value="Unassembled WGS sequence"/>
</dbReference>
<feature type="domain" description="Transposase IS110-like N-terminal" evidence="1">
    <location>
        <begin position="6"/>
        <end position="147"/>
    </location>
</feature>
<comment type="caution">
    <text evidence="3">The sequence shown here is derived from an EMBL/GenBank/DDBJ whole genome shotgun (WGS) entry which is preliminary data.</text>
</comment>
<keyword evidence="4" id="KW-1185">Reference proteome</keyword>
<organism evidence="3 4">
    <name type="scientific">Pseudaminobacter salicylatoxidans</name>
    <dbReference type="NCBI Taxonomy" id="93369"/>
    <lineage>
        <taxon>Bacteria</taxon>
        <taxon>Pseudomonadati</taxon>
        <taxon>Pseudomonadota</taxon>
        <taxon>Alphaproteobacteria</taxon>
        <taxon>Hyphomicrobiales</taxon>
        <taxon>Phyllobacteriaceae</taxon>
        <taxon>Pseudaminobacter</taxon>
    </lineage>
</organism>
<gene>
    <name evidence="3" type="ORF">C7441_10981</name>
</gene>
<dbReference type="GO" id="GO:0004803">
    <property type="term" value="F:transposase activity"/>
    <property type="evidence" value="ECO:0007669"/>
    <property type="project" value="InterPro"/>
</dbReference>